<feature type="domain" description="Mechanosensitive ion channel MscS" evidence="8">
    <location>
        <begin position="88"/>
        <end position="154"/>
    </location>
</feature>
<dbReference type="SUPFAM" id="SSF82861">
    <property type="entry name" value="Mechanosensitive channel protein MscS (YggB), transmembrane region"/>
    <property type="match status" value="1"/>
</dbReference>
<keyword evidence="5 7" id="KW-1133">Transmembrane helix</keyword>
<evidence type="ECO:0000259" key="9">
    <source>
        <dbReference type="Pfam" id="PF21082"/>
    </source>
</evidence>
<dbReference type="PANTHER" id="PTHR30221">
    <property type="entry name" value="SMALL-CONDUCTANCE MECHANOSENSITIVE CHANNEL"/>
    <property type="match status" value="1"/>
</dbReference>
<accession>A0A3D8IQH3</accession>
<reference evidence="10 11" key="1">
    <citation type="submission" date="2018-04" db="EMBL/GenBank/DDBJ databases">
        <title>Novel Campyloabacter and Helicobacter Species and Strains.</title>
        <authorList>
            <person name="Mannion A.J."/>
            <person name="Shen Z."/>
            <person name="Fox J.G."/>
        </authorList>
    </citation>
    <scope>NUCLEOTIDE SEQUENCE [LARGE SCALE GENOMIC DNA]</scope>
    <source>
        <strain evidence="10 11">MIT 12-6600</strain>
    </source>
</reference>
<dbReference type="SUPFAM" id="SSF50182">
    <property type="entry name" value="Sm-like ribonucleoproteins"/>
    <property type="match status" value="1"/>
</dbReference>
<keyword evidence="11" id="KW-1185">Reference proteome</keyword>
<name>A0A3D8IQH3_9HELI</name>
<dbReference type="InterPro" id="IPR023408">
    <property type="entry name" value="MscS_beta-dom_sf"/>
</dbReference>
<keyword evidence="3" id="KW-1003">Cell membrane</keyword>
<dbReference type="InterPro" id="IPR045275">
    <property type="entry name" value="MscS_archaea/bacteria_type"/>
</dbReference>
<keyword evidence="6 7" id="KW-0472">Membrane</keyword>
<dbReference type="GO" id="GO:0005886">
    <property type="term" value="C:plasma membrane"/>
    <property type="evidence" value="ECO:0007669"/>
    <property type="project" value="UniProtKB-SubCell"/>
</dbReference>
<comment type="similarity">
    <text evidence="2">Belongs to the MscS (TC 1.A.23) family.</text>
</comment>
<sequence length="313" mass="33973">MKSFGLIALKIIILLVVGYYLSRFIAKKIKKALEPKDKMLANFLSQVVFIGINVAIIIAALGTAGVQTHSIIAVLGTAGIAIALGLKDSLSSVASGIILIVLRPFVHGDTIEVGSLLGKVEAINLFNTTIRLPDGKLAILPNSNVSQANVINHTDISQRRVDIVFGVGYGSDINAVKMIAINVLEHNACVDLGRGYFVGMQGMGASSLDFLLRFWVDINYGLVETKAYILEALKVNLESNGIEIPFNKLDVNVFQAQDTPKQDSRDSIVYVETDAIAPRNVSQNKPIQEEQTSYNVFKAFADKIKQNLKDNGV</sequence>
<protein>
    <submittedName>
        <fullName evidence="10">Mechanosensitive ion channel protein</fullName>
    </submittedName>
</protein>
<evidence type="ECO:0000313" key="10">
    <source>
        <dbReference type="EMBL" id="RDU67442.1"/>
    </source>
</evidence>
<dbReference type="AlphaFoldDB" id="A0A3D8IQH3"/>
<dbReference type="SUPFAM" id="SSF82689">
    <property type="entry name" value="Mechanosensitive channel protein MscS (YggB), C-terminal domain"/>
    <property type="match status" value="1"/>
</dbReference>
<dbReference type="Proteomes" id="UP000256514">
    <property type="component" value="Unassembled WGS sequence"/>
</dbReference>
<evidence type="ECO:0000256" key="2">
    <source>
        <dbReference type="ARBA" id="ARBA00008017"/>
    </source>
</evidence>
<evidence type="ECO:0000256" key="6">
    <source>
        <dbReference type="ARBA" id="ARBA00023136"/>
    </source>
</evidence>
<gene>
    <name evidence="10" type="ORF">CQA54_04990</name>
</gene>
<feature type="transmembrane region" description="Helical" evidence="7">
    <location>
        <begin position="43"/>
        <end position="62"/>
    </location>
</feature>
<feature type="transmembrane region" description="Helical" evidence="7">
    <location>
        <begin position="6"/>
        <end position="22"/>
    </location>
</feature>
<evidence type="ECO:0000256" key="1">
    <source>
        <dbReference type="ARBA" id="ARBA00004651"/>
    </source>
</evidence>
<proteinExistence type="inferred from homology"/>
<dbReference type="EMBL" id="NXLT01000003">
    <property type="protein sequence ID" value="RDU67442.1"/>
    <property type="molecule type" value="Genomic_DNA"/>
</dbReference>
<evidence type="ECO:0000256" key="5">
    <source>
        <dbReference type="ARBA" id="ARBA00022989"/>
    </source>
</evidence>
<comment type="caution">
    <text evidence="10">The sequence shown here is derived from an EMBL/GenBank/DDBJ whole genome shotgun (WGS) entry which is preliminary data.</text>
</comment>
<feature type="domain" description="Mechanosensitive ion channel MscS C-terminal" evidence="9">
    <location>
        <begin position="161"/>
        <end position="244"/>
    </location>
</feature>
<dbReference type="OrthoDB" id="9784565at2"/>
<organism evidence="10 11">
    <name type="scientific">Helicobacter equorum</name>
    <dbReference type="NCBI Taxonomy" id="361872"/>
    <lineage>
        <taxon>Bacteria</taxon>
        <taxon>Pseudomonadati</taxon>
        <taxon>Campylobacterota</taxon>
        <taxon>Epsilonproteobacteria</taxon>
        <taxon>Campylobacterales</taxon>
        <taxon>Helicobacteraceae</taxon>
        <taxon>Helicobacter</taxon>
    </lineage>
</organism>
<dbReference type="GO" id="GO:0008381">
    <property type="term" value="F:mechanosensitive monoatomic ion channel activity"/>
    <property type="evidence" value="ECO:0007669"/>
    <property type="project" value="InterPro"/>
</dbReference>
<dbReference type="PANTHER" id="PTHR30221:SF1">
    <property type="entry name" value="SMALL-CONDUCTANCE MECHANOSENSITIVE CHANNEL"/>
    <property type="match status" value="1"/>
</dbReference>
<feature type="transmembrane region" description="Helical" evidence="7">
    <location>
        <begin position="68"/>
        <end position="86"/>
    </location>
</feature>
<dbReference type="InterPro" id="IPR049278">
    <property type="entry name" value="MS_channel_C"/>
</dbReference>
<keyword evidence="4 7" id="KW-0812">Transmembrane</keyword>
<dbReference type="NCBIfam" id="NF047602">
    <property type="entry name" value="MscsSHelicob"/>
    <property type="match status" value="1"/>
</dbReference>
<dbReference type="InterPro" id="IPR010920">
    <property type="entry name" value="LSM_dom_sf"/>
</dbReference>
<dbReference type="InterPro" id="IPR006685">
    <property type="entry name" value="MscS_channel_2nd"/>
</dbReference>
<dbReference type="Pfam" id="PF21082">
    <property type="entry name" value="MS_channel_3rd"/>
    <property type="match status" value="1"/>
</dbReference>
<dbReference type="Gene3D" id="2.30.30.60">
    <property type="match status" value="1"/>
</dbReference>
<evidence type="ECO:0000256" key="4">
    <source>
        <dbReference type="ARBA" id="ARBA00022692"/>
    </source>
</evidence>
<evidence type="ECO:0000313" key="11">
    <source>
        <dbReference type="Proteomes" id="UP000256514"/>
    </source>
</evidence>
<dbReference type="Gene3D" id="3.30.70.100">
    <property type="match status" value="1"/>
</dbReference>
<dbReference type="InterPro" id="IPR011014">
    <property type="entry name" value="MscS_channel_TM-2"/>
</dbReference>
<dbReference type="Gene3D" id="1.10.287.1260">
    <property type="match status" value="1"/>
</dbReference>
<evidence type="ECO:0000259" key="8">
    <source>
        <dbReference type="Pfam" id="PF00924"/>
    </source>
</evidence>
<dbReference type="Pfam" id="PF00924">
    <property type="entry name" value="MS_channel_2nd"/>
    <property type="match status" value="1"/>
</dbReference>
<dbReference type="InterPro" id="IPR011066">
    <property type="entry name" value="MscS_channel_C_sf"/>
</dbReference>
<evidence type="ECO:0000256" key="3">
    <source>
        <dbReference type="ARBA" id="ARBA00022475"/>
    </source>
</evidence>
<evidence type="ECO:0000256" key="7">
    <source>
        <dbReference type="SAM" id="Phobius"/>
    </source>
</evidence>
<comment type="subcellular location">
    <subcellularLocation>
        <location evidence="1">Cell membrane</location>
        <topology evidence="1">Multi-pass membrane protein</topology>
    </subcellularLocation>
</comment>